<comment type="caution">
    <text evidence="3">The sequence shown here is derived from an EMBL/GenBank/DDBJ whole genome shotgun (WGS) entry which is preliminary data.</text>
</comment>
<dbReference type="InterPro" id="IPR015813">
    <property type="entry name" value="Pyrv/PenolPyrv_kinase-like_dom"/>
</dbReference>
<dbReference type="SUPFAM" id="SSF51621">
    <property type="entry name" value="Phosphoenolpyruvate/pyruvate domain"/>
    <property type="match status" value="2"/>
</dbReference>
<accession>A0AAP0S7L8</accession>
<dbReference type="InterPro" id="IPR051353">
    <property type="entry name" value="Tobamovirus_resist_UPF0261"/>
</dbReference>
<gene>
    <name evidence="3" type="ORF">L1049_009290</name>
</gene>
<dbReference type="GO" id="GO:0046983">
    <property type="term" value="F:protein dimerization activity"/>
    <property type="evidence" value="ECO:0007669"/>
    <property type="project" value="InterPro"/>
</dbReference>
<name>A0AAP0S7L8_LIQFO</name>
<dbReference type="Pfam" id="PF05699">
    <property type="entry name" value="Dimer_Tnp_hAT"/>
    <property type="match status" value="1"/>
</dbReference>
<organism evidence="3 4">
    <name type="scientific">Liquidambar formosana</name>
    <name type="common">Formosan gum</name>
    <dbReference type="NCBI Taxonomy" id="63359"/>
    <lineage>
        <taxon>Eukaryota</taxon>
        <taxon>Viridiplantae</taxon>
        <taxon>Streptophyta</taxon>
        <taxon>Embryophyta</taxon>
        <taxon>Tracheophyta</taxon>
        <taxon>Spermatophyta</taxon>
        <taxon>Magnoliopsida</taxon>
        <taxon>eudicotyledons</taxon>
        <taxon>Gunneridae</taxon>
        <taxon>Pentapetalae</taxon>
        <taxon>Saxifragales</taxon>
        <taxon>Altingiaceae</taxon>
        <taxon>Liquidambar</taxon>
    </lineage>
</organism>
<evidence type="ECO:0000259" key="1">
    <source>
        <dbReference type="Pfam" id="PF05699"/>
    </source>
</evidence>
<protein>
    <recommendedName>
        <fullName evidence="5">TIM-barrel domain-containing protein</fullName>
    </recommendedName>
</protein>
<proteinExistence type="predicted"/>
<dbReference type="EMBL" id="JBBPBK010000002">
    <property type="protein sequence ID" value="KAK9291103.1"/>
    <property type="molecule type" value="Genomic_DNA"/>
</dbReference>
<feature type="domain" description="TIM-barrel" evidence="2">
    <location>
        <begin position="216"/>
        <end position="301"/>
    </location>
</feature>
<keyword evidence="4" id="KW-1185">Reference proteome</keyword>
<feature type="domain" description="HAT C-terminal dimerisation" evidence="1">
    <location>
        <begin position="11"/>
        <end position="43"/>
    </location>
</feature>
<dbReference type="Pfam" id="PF09370">
    <property type="entry name" value="PEP_hydrolase"/>
    <property type="match status" value="2"/>
</dbReference>
<feature type="domain" description="TIM-barrel" evidence="2">
    <location>
        <begin position="56"/>
        <end position="190"/>
    </location>
</feature>
<dbReference type="PANTHER" id="PTHR31862">
    <property type="entry name" value="UPF0261 DOMAIN PROTEIN (AFU_ORTHOLOGUE AFUA_1G10120)"/>
    <property type="match status" value="1"/>
</dbReference>
<sequence length="368" mass="40158">MKKNKRKKKGESAFIIGGQIIDKYRSSIVPKNAEALLCTRDWLCGLRENLLRTQAIMQQLKDQINKGMPIIGAGVGTGISAKFEEASGVDLIVVYNSGRFRMAGRGSLAGLLPFADANAVVFEMANEVLPVVKEVPVLARVCAIDPFRRMDYFLKQLESIGFSGVQNFPSIGLFDGNFRQNLEETGMGYGWVFKAAFHLFSHYKCLYVLLRISFTKVEMIGKAHKLGLLTTPYAFSPDEAVAMAKAGADIIVAHMGLTTSGSIGAKTSVSMEESIVRVQAIADAAHRINPHTIVLCHGGSCMKDCVPMLNLLLSSGVVLLKKHRGSPAYGKQQAYRKDTPCSRMLSMGSLVPQVDDLVLDLLLSILNQ</sequence>
<dbReference type="InterPro" id="IPR009215">
    <property type="entry name" value="TIM-br_IGPS-like"/>
</dbReference>
<evidence type="ECO:0008006" key="5">
    <source>
        <dbReference type="Google" id="ProtNLM"/>
    </source>
</evidence>
<evidence type="ECO:0000313" key="3">
    <source>
        <dbReference type="EMBL" id="KAK9291103.1"/>
    </source>
</evidence>
<evidence type="ECO:0000313" key="4">
    <source>
        <dbReference type="Proteomes" id="UP001415857"/>
    </source>
</evidence>
<dbReference type="PANTHER" id="PTHR31862:SF1">
    <property type="entry name" value="UPF0261 DOMAIN PROTEIN (AFU_ORTHOLOGUE AFUA_1G10120)"/>
    <property type="match status" value="1"/>
</dbReference>
<dbReference type="AlphaFoldDB" id="A0AAP0S7L8"/>
<reference evidence="3 4" key="1">
    <citation type="journal article" date="2024" name="Plant J.">
        <title>Genome sequences and population genomics reveal climatic adaptation and genomic divergence between two closely related sweetgum species.</title>
        <authorList>
            <person name="Xu W.Q."/>
            <person name="Ren C.Q."/>
            <person name="Zhang X.Y."/>
            <person name="Comes H.P."/>
            <person name="Liu X.H."/>
            <person name="Li Y.G."/>
            <person name="Kettle C.J."/>
            <person name="Jalonen R."/>
            <person name="Gaisberger H."/>
            <person name="Ma Y.Z."/>
            <person name="Qiu Y.X."/>
        </authorList>
    </citation>
    <scope>NUCLEOTIDE SEQUENCE [LARGE SCALE GENOMIC DNA]</scope>
    <source>
        <strain evidence="3">Hangzhou</strain>
    </source>
</reference>
<dbReference type="GO" id="GO:0003824">
    <property type="term" value="F:catalytic activity"/>
    <property type="evidence" value="ECO:0007669"/>
    <property type="project" value="InterPro"/>
</dbReference>
<dbReference type="InterPro" id="IPR008906">
    <property type="entry name" value="HATC_C_dom"/>
</dbReference>
<dbReference type="Proteomes" id="UP001415857">
    <property type="component" value="Unassembled WGS sequence"/>
</dbReference>
<evidence type="ECO:0000259" key="2">
    <source>
        <dbReference type="Pfam" id="PF09370"/>
    </source>
</evidence>
<dbReference type="InterPro" id="IPR013785">
    <property type="entry name" value="Aldolase_TIM"/>
</dbReference>
<dbReference type="Gene3D" id="3.20.20.70">
    <property type="entry name" value="Aldolase class I"/>
    <property type="match status" value="1"/>
</dbReference>